<sequence length="212" mass="24036">MAEEEEEEEEEDTVEDKQRATLDKERKRTSSSVEYQGEYHGAQDRMVWYQECKSKVEATVSMQKVVRGRATSSLENPNRVAFSFVHALEFVAVDGPTASNGDGGDDDGDEGRFADSLVDTISVLIRINGCWEIVSNQMERFAQFPTVARSSDNRTNELYVLRMFTQRFVLSTIMVMENASGPLKASFTSGFARFRSDPEPYLNAKSELFFYL</sequence>
<accession>A0A834PBW1</accession>
<reference evidence="2" key="1">
    <citation type="journal article" date="2020" name="G3 (Bethesda)">
        <title>High-Quality Assemblies for Three Invasive Social Wasps from the &lt;i&gt;Vespula&lt;/i&gt; Genus.</title>
        <authorList>
            <person name="Harrop T.W.R."/>
            <person name="Guhlin J."/>
            <person name="McLaughlin G.M."/>
            <person name="Permina E."/>
            <person name="Stockwell P."/>
            <person name="Gilligan J."/>
            <person name="Le Lec M.F."/>
            <person name="Gruber M.A.M."/>
            <person name="Quinn O."/>
            <person name="Lovegrove M."/>
            <person name="Duncan E.J."/>
            <person name="Remnant E.J."/>
            <person name="Van Eeckhoven J."/>
            <person name="Graham B."/>
            <person name="Knapp R.A."/>
            <person name="Langford K.W."/>
            <person name="Kronenberg Z."/>
            <person name="Press M.O."/>
            <person name="Eacker S.M."/>
            <person name="Wilson-Rankin E.E."/>
            <person name="Purcell J."/>
            <person name="Lester P.J."/>
            <person name="Dearden P.K."/>
        </authorList>
    </citation>
    <scope>NUCLEOTIDE SEQUENCE</scope>
    <source>
        <strain evidence="2">Volc-1</strain>
    </source>
</reference>
<keyword evidence="3" id="KW-1185">Reference proteome</keyword>
<feature type="compositionally biased region" description="Acidic residues" evidence="1">
    <location>
        <begin position="1"/>
        <end position="14"/>
    </location>
</feature>
<organism evidence="2 3">
    <name type="scientific">Vespula pensylvanica</name>
    <name type="common">Western yellow jacket</name>
    <name type="synonym">Wasp</name>
    <dbReference type="NCBI Taxonomy" id="30213"/>
    <lineage>
        <taxon>Eukaryota</taxon>
        <taxon>Metazoa</taxon>
        <taxon>Ecdysozoa</taxon>
        <taxon>Arthropoda</taxon>
        <taxon>Hexapoda</taxon>
        <taxon>Insecta</taxon>
        <taxon>Pterygota</taxon>
        <taxon>Neoptera</taxon>
        <taxon>Endopterygota</taxon>
        <taxon>Hymenoptera</taxon>
        <taxon>Apocrita</taxon>
        <taxon>Aculeata</taxon>
        <taxon>Vespoidea</taxon>
        <taxon>Vespidae</taxon>
        <taxon>Vespinae</taxon>
        <taxon>Vespula</taxon>
    </lineage>
</organism>
<feature type="compositionally biased region" description="Basic and acidic residues" evidence="1">
    <location>
        <begin position="15"/>
        <end position="28"/>
    </location>
</feature>
<comment type="caution">
    <text evidence="2">The sequence shown here is derived from an EMBL/GenBank/DDBJ whole genome shotgun (WGS) entry which is preliminary data.</text>
</comment>
<protein>
    <submittedName>
        <fullName evidence="2">Uncharacterized protein</fullName>
    </submittedName>
</protein>
<evidence type="ECO:0000313" key="3">
    <source>
        <dbReference type="Proteomes" id="UP000600918"/>
    </source>
</evidence>
<dbReference type="AlphaFoldDB" id="A0A834PBW1"/>
<evidence type="ECO:0000256" key="1">
    <source>
        <dbReference type="SAM" id="MobiDB-lite"/>
    </source>
</evidence>
<gene>
    <name evidence="2" type="ORF">H0235_003463</name>
</gene>
<proteinExistence type="predicted"/>
<dbReference type="EMBL" id="JACSDY010000002">
    <property type="protein sequence ID" value="KAF7435272.1"/>
    <property type="molecule type" value="Genomic_DNA"/>
</dbReference>
<name>A0A834PBW1_VESPE</name>
<feature type="region of interest" description="Disordered" evidence="1">
    <location>
        <begin position="1"/>
        <end position="34"/>
    </location>
</feature>
<evidence type="ECO:0000313" key="2">
    <source>
        <dbReference type="EMBL" id="KAF7435272.1"/>
    </source>
</evidence>
<dbReference type="Proteomes" id="UP000600918">
    <property type="component" value="Unassembled WGS sequence"/>
</dbReference>